<evidence type="ECO:0000313" key="8">
    <source>
        <dbReference type="EMBL" id="PZA16504.1"/>
    </source>
</evidence>
<dbReference type="Proteomes" id="UP000248259">
    <property type="component" value="Unassembled WGS sequence"/>
</dbReference>
<evidence type="ECO:0000259" key="5">
    <source>
        <dbReference type="PROSITE" id="PS50109"/>
    </source>
</evidence>
<comment type="catalytic activity">
    <reaction evidence="1">
        <text>ATP + protein L-histidine = ADP + protein N-phospho-L-histidine.</text>
        <dbReference type="EC" id="2.7.13.3"/>
    </reaction>
</comment>
<dbReference type="SMART" id="SM00086">
    <property type="entry name" value="PAC"/>
    <property type="match status" value="2"/>
</dbReference>
<reference evidence="8 9" key="1">
    <citation type="submission" date="2018-06" db="EMBL/GenBank/DDBJ databases">
        <title>Azoarcus communis strain SWub3 genome.</title>
        <authorList>
            <person name="Zorraquino Salvo V."/>
            <person name="Toubiana D."/>
            <person name="Blumwald E."/>
        </authorList>
    </citation>
    <scope>NUCLEOTIDE SEQUENCE [LARGE SCALE GENOMIC DNA]</scope>
    <source>
        <strain evidence="8 9">SWub3</strain>
    </source>
</reference>
<keyword evidence="9" id="KW-1185">Reference proteome</keyword>
<feature type="transmembrane region" description="Helical" evidence="4">
    <location>
        <begin position="172"/>
        <end position="191"/>
    </location>
</feature>
<organism evidence="8 9">
    <name type="scientific">Parazoarcus communis SWub3 = DSM 12120</name>
    <dbReference type="NCBI Taxonomy" id="1121029"/>
    <lineage>
        <taxon>Bacteria</taxon>
        <taxon>Pseudomonadati</taxon>
        <taxon>Pseudomonadota</taxon>
        <taxon>Betaproteobacteria</taxon>
        <taxon>Rhodocyclales</taxon>
        <taxon>Zoogloeaceae</taxon>
        <taxon>Parazoarcus</taxon>
    </lineage>
</organism>
<dbReference type="InterPro" id="IPR003661">
    <property type="entry name" value="HisK_dim/P_dom"/>
</dbReference>
<dbReference type="PRINTS" id="PR00344">
    <property type="entry name" value="BCTRLSENSOR"/>
</dbReference>
<dbReference type="SMART" id="SM00387">
    <property type="entry name" value="HATPase_c"/>
    <property type="match status" value="1"/>
</dbReference>
<dbReference type="InterPro" id="IPR036890">
    <property type="entry name" value="HATPase_C_sf"/>
</dbReference>
<dbReference type="Pfam" id="PF02518">
    <property type="entry name" value="HATPase_c"/>
    <property type="match status" value="1"/>
</dbReference>
<dbReference type="Gene3D" id="3.30.450.20">
    <property type="entry name" value="PAS domain"/>
    <property type="match status" value="2"/>
</dbReference>
<gene>
    <name evidence="8" type="ORF">DNK49_10245</name>
</gene>
<dbReference type="NCBIfam" id="TIGR00229">
    <property type="entry name" value="sensory_box"/>
    <property type="match status" value="2"/>
</dbReference>
<dbReference type="OrthoDB" id="224978at2"/>
<dbReference type="Gene3D" id="3.30.565.10">
    <property type="entry name" value="Histidine kinase-like ATPase, C-terminal domain"/>
    <property type="match status" value="1"/>
</dbReference>
<dbReference type="RefSeq" id="WP_110524265.1">
    <property type="nucleotide sequence ID" value="NZ_QKOE01000006.1"/>
</dbReference>
<dbReference type="Pfam" id="PF08448">
    <property type="entry name" value="PAS_4"/>
    <property type="match status" value="2"/>
</dbReference>
<feature type="domain" description="Histidine kinase" evidence="5">
    <location>
        <begin position="371"/>
        <end position="615"/>
    </location>
</feature>
<keyword evidence="4" id="KW-0812">Transmembrane</keyword>
<proteinExistence type="predicted"/>
<evidence type="ECO:0000256" key="1">
    <source>
        <dbReference type="ARBA" id="ARBA00000085"/>
    </source>
</evidence>
<dbReference type="InterPro" id="IPR004358">
    <property type="entry name" value="Sig_transdc_His_kin-like_C"/>
</dbReference>
<dbReference type="InterPro" id="IPR003594">
    <property type="entry name" value="HATPase_dom"/>
</dbReference>
<dbReference type="AlphaFoldDB" id="A0A323UVL0"/>
<feature type="domain" description="PAS" evidence="6">
    <location>
        <begin position="210"/>
        <end position="265"/>
    </location>
</feature>
<dbReference type="PROSITE" id="PS50112">
    <property type="entry name" value="PAS"/>
    <property type="match status" value="1"/>
</dbReference>
<keyword evidence="4" id="KW-1133">Transmembrane helix</keyword>
<evidence type="ECO:0000259" key="6">
    <source>
        <dbReference type="PROSITE" id="PS50112"/>
    </source>
</evidence>
<evidence type="ECO:0000256" key="2">
    <source>
        <dbReference type="ARBA" id="ARBA00012438"/>
    </source>
</evidence>
<name>A0A323UVL0_9RHOO</name>
<evidence type="ECO:0000259" key="7">
    <source>
        <dbReference type="PROSITE" id="PS50113"/>
    </source>
</evidence>
<dbReference type="InterPro" id="IPR036097">
    <property type="entry name" value="HisK_dim/P_sf"/>
</dbReference>
<dbReference type="InterPro" id="IPR005467">
    <property type="entry name" value="His_kinase_dom"/>
</dbReference>
<dbReference type="Gene3D" id="1.10.287.130">
    <property type="match status" value="1"/>
</dbReference>
<sequence length="631" mass="69277">MTGPRLLLVLWLTILLPGFAVANELLSGTLRKHQSIMLLIEPASGRIVDANEAAARFYGQPIESLRGMVIQDLNVLGPAEIAAERALAAAEQRNFFVFPHRVADGSIRTVEVFSSPIQLDGRGPMLLSVIRDVTGKEMAQGDMLAYQQRLEDLVAQRTADISRINEQRNRQLVYGLLAQGAVIVLLLVVMVSRRRLLLRNREALEQLGAVSRYSRALIEASLDPLVTISPDGRITDVNLATETATGMPRDKLIGSDFSDYFTDPDKAREGYRAVFAKGQVIDYPLEIRHVSGQGMNVLYNASLYRDDDGRVVGVFAAARDVTARKQAEEALAAYQAQLEDLVDQRTTQLTRVREQLLQSEKLASIGQLAAGVAHEINNPVGYVSSNLNTLKGYVDELVRLLGDYRSLVAAADGPAAAQIEQRWRQLDVDFLQRDLVELLHESSEGLARIRKIVQDLKDFSRVDREPVFAMADLHDCIESSLNVAANEIKYKADVVREYGDLPQIECVASQLAQVCLNLVVNAAQAMGEQRGQITVRTGCADDKVWLSISDTGCGMSDAVIARVFDPFFTTKEVGKGTGLGLSISFGIIEQHHGSIEVDSREGVGTTFRITLPMHQPAHVKRVASAPSVPAR</sequence>
<evidence type="ECO:0000256" key="4">
    <source>
        <dbReference type="SAM" id="Phobius"/>
    </source>
</evidence>
<keyword evidence="4" id="KW-0472">Membrane</keyword>
<dbReference type="PANTHER" id="PTHR43065:SF50">
    <property type="entry name" value="HISTIDINE KINASE"/>
    <property type="match status" value="1"/>
</dbReference>
<accession>A0A323UVL0</accession>
<dbReference type="SUPFAM" id="SSF55785">
    <property type="entry name" value="PYP-like sensor domain (PAS domain)"/>
    <property type="match status" value="2"/>
</dbReference>
<dbReference type="InterPro" id="IPR035965">
    <property type="entry name" value="PAS-like_dom_sf"/>
</dbReference>
<evidence type="ECO:0000256" key="3">
    <source>
        <dbReference type="ARBA" id="ARBA00022553"/>
    </source>
</evidence>
<dbReference type="EMBL" id="QKOE01000006">
    <property type="protein sequence ID" value="PZA16504.1"/>
    <property type="molecule type" value="Genomic_DNA"/>
</dbReference>
<evidence type="ECO:0000313" key="9">
    <source>
        <dbReference type="Proteomes" id="UP000248259"/>
    </source>
</evidence>
<dbReference type="InterPro" id="IPR013656">
    <property type="entry name" value="PAS_4"/>
</dbReference>
<dbReference type="SUPFAM" id="SSF55874">
    <property type="entry name" value="ATPase domain of HSP90 chaperone/DNA topoisomerase II/histidine kinase"/>
    <property type="match status" value="1"/>
</dbReference>
<dbReference type="GO" id="GO:0000155">
    <property type="term" value="F:phosphorelay sensor kinase activity"/>
    <property type="evidence" value="ECO:0007669"/>
    <property type="project" value="InterPro"/>
</dbReference>
<protein>
    <recommendedName>
        <fullName evidence="2">histidine kinase</fullName>
        <ecNumber evidence="2">2.7.13.3</ecNumber>
    </recommendedName>
</protein>
<dbReference type="PROSITE" id="PS50113">
    <property type="entry name" value="PAC"/>
    <property type="match status" value="1"/>
</dbReference>
<dbReference type="SMART" id="SM00091">
    <property type="entry name" value="PAS"/>
    <property type="match status" value="2"/>
</dbReference>
<dbReference type="EC" id="2.7.13.3" evidence="2"/>
<dbReference type="PROSITE" id="PS50109">
    <property type="entry name" value="HIS_KIN"/>
    <property type="match status" value="1"/>
</dbReference>
<dbReference type="PANTHER" id="PTHR43065">
    <property type="entry name" value="SENSOR HISTIDINE KINASE"/>
    <property type="match status" value="1"/>
</dbReference>
<feature type="domain" description="PAC" evidence="7">
    <location>
        <begin position="281"/>
        <end position="333"/>
    </location>
</feature>
<dbReference type="InterPro" id="IPR000700">
    <property type="entry name" value="PAS-assoc_C"/>
</dbReference>
<dbReference type="SUPFAM" id="SSF47384">
    <property type="entry name" value="Homodimeric domain of signal transducing histidine kinase"/>
    <property type="match status" value="1"/>
</dbReference>
<dbReference type="SMART" id="SM00388">
    <property type="entry name" value="HisKA"/>
    <property type="match status" value="1"/>
</dbReference>
<dbReference type="InterPro" id="IPR001610">
    <property type="entry name" value="PAC"/>
</dbReference>
<dbReference type="CDD" id="cd00082">
    <property type="entry name" value="HisKA"/>
    <property type="match status" value="1"/>
</dbReference>
<dbReference type="CDD" id="cd00130">
    <property type="entry name" value="PAS"/>
    <property type="match status" value="2"/>
</dbReference>
<dbReference type="InterPro" id="IPR000014">
    <property type="entry name" value="PAS"/>
</dbReference>
<comment type="caution">
    <text evidence="8">The sequence shown here is derived from an EMBL/GenBank/DDBJ whole genome shotgun (WGS) entry which is preliminary data.</text>
</comment>
<keyword evidence="3" id="KW-0597">Phosphoprotein</keyword>